<dbReference type="EMBL" id="AAPI01000006">
    <property type="protein sequence ID" value="EAS46531.1"/>
    <property type="molecule type" value="Genomic_DNA"/>
</dbReference>
<feature type="transmembrane region" description="Helical" evidence="8">
    <location>
        <begin position="45"/>
        <end position="65"/>
    </location>
</feature>
<dbReference type="InterPro" id="IPR005828">
    <property type="entry name" value="MFS_sugar_transport-like"/>
</dbReference>
<gene>
    <name evidence="10" type="ORF">GB2207_06753</name>
</gene>
<feature type="domain" description="Major facilitator superfamily (MFS) profile" evidence="9">
    <location>
        <begin position="11"/>
        <end position="511"/>
    </location>
</feature>
<dbReference type="InterPro" id="IPR020846">
    <property type="entry name" value="MFS_dom"/>
</dbReference>
<evidence type="ECO:0000256" key="6">
    <source>
        <dbReference type="ARBA" id="ARBA00023136"/>
    </source>
</evidence>
<comment type="caution">
    <text evidence="10">The sequence shown here is derived from an EMBL/GenBank/DDBJ whole genome shotgun (WGS) entry which is preliminary data.</text>
</comment>
<proteinExistence type="inferred from homology"/>
<evidence type="ECO:0000256" key="8">
    <source>
        <dbReference type="SAM" id="Phobius"/>
    </source>
</evidence>
<feature type="transmembrane region" description="Helical" evidence="8">
    <location>
        <begin position="456"/>
        <end position="476"/>
    </location>
</feature>
<dbReference type="AlphaFoldDB" id="Q1YQN0"/>
<dbReference type="InterPro" id="IPR036259">
    <property type="entry name" value="MFS_trans_sf"/>
</dbReference>
<dbReference type="PANTHER" id="PTHR48020">
    <property type="entry name" value="PROTON MYO-INOSITOL COTRANSPORTER"/>
    <property type="match status" value="1"/>
</dbReference>
<dbReference type="GO" id="GO:0022857">
    <property type="term" value="F:transmembrane transporter activity"/>
    <property type="evidence" value="ECO:0007669"/>
    <property type="project" value="InterPro"/>
</dbReference>
<keyword evidence="5 8" id="KW-1133">Transmembrane helix</keyword>
<keyword evidence="4 8" id="KW-0812">Transmembrane</keyword>
<keyword evidence="3 7" id="KW-0813">Transport</keyword>
<dbReference type="GO" id="GO:0016020">
    <property type="term" value="C:membrane"/>
    <property type="evidence" value="ECO:0007669"/>
    <property type="project" value="UniProtKB-SubCell"/>
</dbReference>
<evidence type="ECO:0000313" key="10">
    <source>
        <dbReference type="EMBL" id="EAS46531.1"/>
    </source>
</evidence>
<dbReference type="PROSITE" id="PS00216">
    <property type="entry name" value="SUGAR_TRANSPORT_1"/>
    <property type="match status" value="2"/>
</dbReference>
<feature type="transmembrane region" description="Helical" evidence="8">
    <location>
        <begin position="419"/>
        <end position="444"/>
    </location>
</feature>
<dbReference type="HOGENOM" id="CLU_001265_30_5_6"/>
<evidence type="ECO:0000256" key="3">
    <source>
        <dbReference type="ARBA" id="ARBA00022448"/>
    </source>
</evidence>
<feature type="transmembrane region" description="Helical" evidence="8">
    <location>
        <begin position="106"/>
        <end position="123"/>
    </location>
</feature>
<keyword evidence="11" id="KW-1185">Reference proteome</keyword>
<dbReference type="Gene3D" id="1.20.1250.20">
    <property type="entry name" value="MFS general substrate transporter like domains"/>
    <property type="match status" value="2"/>
</dbReference>
<evidence type="ECO:0000256" key="4">
    <source>
        <dbReference type="ARBA" id="ARBA00022692"/>
    </source>
</evidence>
<accession>Q1YQN0</accession>
<dbReference type="PROSITE" id="PS50850">
    <property type="entry name" value="MFS"/>
    <property type="match status" value="1"/>
</dbReference>
<comment type="subcellular location">
    <subcellularLocation>
        <location evidence="1">Membrane</location>
        <topology evidence="1">Multi-pass membrane protein</topology>
    </subcellularLocation>
</comment>
<dbReference type="eggNOG" id="COG2814">
    <property type="taxonomic scope" value="Bacteria"/>
</dbReference>
<feature type="transmembrane region" description="Helical" evidence="8">
    <location>
        <begin position="296"/>
        <end position="319"/>
    </location>
</feature>
<dbReference type="InterPro" id="IPR050814">
    <property type="entry name" value="Myo-inositol_Transporter"/>
</dbReference>
<dbReference type="Pfam" id="PF00083">
    <property type="entry name" value="Sugar_tr"/>
    <property type="match status" value="2"/>
</dbReference>
<keyword evidence="6 8" id="KW-0472">Membrane</keyword>
<name>Q1YQN0_9GAMM</name>
<feature type="transmembrane region" description="Helical" evidence="8">
    <location>
        <begin position="326"/>
        <end position="346"/>
    </location>
</feature>
<evidence type="ECO:0000256" key="1">
    <source>
        <dbReference type="ARBA" id="ARBA00004141"/>
    </source>
</evidence>
<dbReference type="Proteomes" id="UP000005555">
    <property type="component" value="Unassembled WGS sequence"/>
</dbReference>
<dbReference type="OrthoDB" id="5368493at2"/>
<protein>
    <submittedName>
        <fullName evidence="10">MFS transporter</fullName>
    </submittedName>
</protein>
<feature type="transmembrane region" description="Helical" evidence="8">
    <location>
        <begin position="482"/>
        <end position="507"/>
    </location>
</feature>
<dbReference type="InterPro" id="IPR003663">
    <property type="entry name" value="Sugar/inositol_transpt"/>
</dbReference>
<evidence type="ECO:0000256" key="5">
    <source>
        <dbReference type="ARBA" id="ARBA00022989"/>
    </source>
</evidence>
<evidence type="ECO:0000259" key="9">
    <source>
        <dbReference type="PROSITE" id="PS50850"/>
    </source>
</evidence>
<feature type="transmembrane region" description="Helical" evidence="8">
    <location>
        <begin position="77"/>
        <end position="100"/>
    </location>
</feature>
<dbReference type="InterPro" id="IPR005829">
    <property type="entry name" value="Sugar_transporter_CS"/>
</dbReference>
<dbReference type="STRING" id="314287.GB2207_06753"/>
<dbReference type="SUPFAM" id="SSF103473">
    <property type="entry name" value="MFS general substrate transporter"/>
    <property type="match status" value="1"/>
</dbReference>
<comment type="similarity">
    <text evidence="2 7">Belongs to the major facilitator superfamily. Sugar transporter (TC 2.A.1.1) family.</text>
</comment>
<evidence type="ECO:0000313" key="11">
    <source>
        <dbReference type="Proteomes" id="UP000005555"/>
    </source>
</evidence>
<evidence type="ECO:0000256" key="7">
    <source>
        <dbReference type="RuleBase" id="RU003346"/>
    </source>
</evidence>
<feature type="transmembrane region" description="Helical" evidence="8">
    <location>
        <begin position="259"/>
        <end position="284"/>
    </location>
</feature>
<dbReference type="PANTHER" id="PTHR48020:SF12">
    <property type="entry name" value="PROTON MYO-INOSITOL COTRANSPORTER"/>
    <property type="match status" value="1"/>
</dbReference>
<feature type="transmembrane region" description="Helical" evidence="8">
    <location>
        <begin position="135"/>
        <end position="156"/>
    </location>
</feature>
<sequence>MEYRSYYAIYCAIFVSLGGFVFGFDASVVSGIIGPVTIEFGLTPIQAGFVVAAPTLSSAIGTLMIGPLSDAFGRKKILMFIAVLYLISAVSSALSTSYYMLLAARALGGFAFTSLVIAPMYIAEIAPAKRRGKLVSVNQLNIVIGLSAAYFANYYILGLSSSGADWVSAWGVDQHAWRYMLGFEIVPALIYLVALFAIPDSPRWLIQKGREQEARAVIAKLVPADQVDSEMSLITQSSATVTESLWARIGGIFGPKMRLALIVGIIVAVVQQITGINAIFFYAPTIFEQSGIGTDAAFAQAVLVGLINVVFTLVAIALIDRWGRRPLLLVGLSGIAISMALCTYGFSQATYELKSESVVQMQQMETADANFDASQLNSLVGVVYQSDVEFKTAVSEAIGIEAARKYESELIKSSAQMNALLILVGILGFVASFAMSLGPVMWALFSEIFPNQLRGVAISFVGMINSMVSFMVQLLFPLELSVLGAALTFFSYFVFAVIGLILVAWLLPETKGKSLEELETMFGTKASTGSPA</sequence>
<feature type="transmembrane region" description="Helical" evidence="8">
    <location>
        <begin position="176"/>
        <end position="198"/>
    </location>
</feature>
<organism evidence="10 11">
    <name type="scientific">gamma proteobacterium HTCC2207</name>
    <dbReference type="NCBI Taxonomy" id="314287"/>
    <lineage>
        <taxon>Bacteria</taxon>
        <taxon>Pseudomonadati</taxon>
        <taxon>Pseudomonadota</taxon>
        <taxon>Gammaproteobacteria</taxon>
        <taxon>Cellvibrionales</taxon>
        <taxon>Porticoccaceae</taxon>
        <taxon>SAR92 clade</taxon>
    </lineage>
</organism>
<evidence type="ECO:0000256" key="2">
    <source>
        <dbReference type="ARBA" id="ARBA00010992"/>
    </source>
</evidence>
<dbReference type="PRINTS" id="PR00171">
    <property type="entry name" value="SUGRTRNSPORT"/>
</dbReference>
<feature type="transmembrane region" description="Helical" evidence="8">
    <location>
        <begin position="7"/>
        <end position="33"/>
    </location>
</feature>
<reference evidence="10 11" key="1">
    <citation type="submission" date="2006-03" db="EMBL/GenBank/DDBJ databases">
        <authorList>
            <person name="Giovannoni S.J."/>
            <person name="Cho J.-C."/>
            <person name="Ferriera S."/>
            <person name="Johnson J."/>
            <person name="Kravitz S."/>
            <person name="Halpern A."/>
            <person name="Remington K."/>
            <person name="Beeson K."/>
            <person name="Tran B."/>
            <person name="Rogers Y.-H."/>
            <person name="Friedman R."/>
            <person name="Venter J.C."/>
        </authorList>
    </citation>
    <scope>NUCLEOTIDE SEQUENCE [LARGE SCALE GENOMIC DNA]</scope>
    <source>
        <strain evidence="10 11">HTCC2207</strain>
    </source>
</reference>
<dbReference type="NCBIfam" id="TIGR00879">
    <property type="entry name" value="SP"/>
    <property type="match status" value="1"/>
</dbReference>